<evidence type="ECO:0000313" key="9">
    <source>
        <dbReference type="RefSeq" id="XP_018013463.1"/>
    </source>
</evidence>
<keyword evidence="3 7" id="KW-0812">Transmembrane</keyword>
<gene>
    <name evidence="9" type="primary">LOC108670502</name>
</gene>
<dbReference type="AlphaFoldDB" id="A0A8B7NIJ6"/>
<feature type="transmembrane region" description="Helical" evidence="7">
    <location>
        <begin position="240"/>
        <end position="257"/>
    </location>
</feature>
<dbReference type="PANTHER" id="PTHR10383">
    <property type="entry name" value="SERINE INCORPORATOR"/>
    <property type="match status" value="1"/>
</dbReference>
<feature type="region of interest" description="Disordered" evidence="6">
    <location>
        <begin position="313"/>
        <end position="335"/>
    </location>
</feature>
<organism evidence="8 9">
    <name type="scientific">Hyalella azteca</name>
    <name type="common">Amphipod</name>
    <dbReference type="NCBI Taxonomy" id="294128"/>
    <lineage>
        <taxon>Eukaryota</taxon>
        <taxon>Metazoa</taxon>
        <taxon>Ecdysozoa</taxon>
        <taxon>Arthropoda</taxon>
        <taxon>Crustacea</taxon>
        <taxon>Multicrustacea</taxon>
        <taxon>Malacostraca</taxon>
        <taxon>Eumalacostraca</taxon>
        <taxon>Peracarida</taxon>
        <taxon>Amphipoda</taxon>
        <taxon>Senticaudata</taxon>
        <taxon>Talitrida</taxon>
        <taxon>Talitroidea</taxon>
        <taxon>Hyalellidae</taxon>
        <taxon>Hyalella</taxon>
    </lineage>
</organism>
<sequence>MGAVLGACGAAQLAMCCGSAACSLCCSVCPSCKNSSSSRIMYAILLLLSTIVACIMLSPGLQSTLEKVPFCSSGGSSFISTAVDKVTVDCSELVGYLAVYRVCFAVTLFFVAMALIMIGVKSSRDFRAGIQNGFWGLKYLIVIGTMIGAFFIPQGTFGTVWMYFGLVGGFMFIIIQLVLIIDFAHSWAESWLEKLEESDGKGWYCALLSATFFNYAASITAVALFFVYYTTTNDCALHKLFISLNLIFCVIISAVSIHPKVQEHQPRSGLLQASVITLYTMYLTWSAMSNSPMRQCKPDWQSVISGGPAHGGVEGSGAGSLDDDDDDDKPDFTRPRFDGESIVSLILWFLCVMYSSIRTATNSQTSKLTGSDKVLLKEDNAASDPEAGEGHHVWDNETDGVAYSWSFFHVMFALATLYVMMTLTSWFSPSTDITDVSSNMAAVWVKIVSSWMCLALYVWTLVAPCVLTDRDFS</sequence>
<dbReference type="KEGG" id="hazt:108670502"/>
<dbReference type="GeneID" id="108670502"/>
<dbReference type="OrthoDB" id="5963193at2759"/>
<comment type="similarity">
    <text evidence="2">Belongs to the TDE1 family.</text>
</comment>
<proteinExistence type="inferred from homology"/>
<name>A0A8B7NIJ6_HYAAZ</name>
<keyword evidence="8" id="KW-1185">Reference proteome</keyword>
<dbReference type="InterPro" id="IPR005016">
    <property type="entry name" value="TDE1/TMS"/>
</dbReference>
<feature type="transmembrane region" description="Helical" evidence="7">
    <location>
        <begin position="98"/>
        <end position="120"/>
    </location>
</feature>
<dbReference type="Proteomes" id="UP000694843">
    <property type="component" value="Unplaced"/>
</dbReference>
<keyword evidence="5 7" id="KW-0472">Membrane</keyword>
<evidence type="ECO:0000256" key="3">
    <source>
        <dbReference type="ARBA" id="ARBA00022692"/>
    </source>
</evidence>
<evidence type="ECO:0000256" key="5">
    <source>
        <dbReference type="ARBA" id="ARBA00023136"/>
    </source>
</evidence>
<dbReference type="GO" id="GO:0016020">
    <property type="term" value="C:membrane"/>
    <property type="evidence" value="ECO:0007669"/>
    <property type="project" value="UniProtKB-SubCell"/>
</dbReference>
<evidence type="ECO:0000256" key="4">
    <source>
        <dbReference type="ARBA" id="ARBA00022989"/>
    </source>
</evidence>
<dbReference type="Pfam" id="PF03348">
    <property type="entry name" value="Serinc"/>
    <property type="match status" value="1"/>
</dbReference>
<feature type="transmembrane region" description="Helical" evidence="7">
    <location>
        <begin position="202"/>
        <end position="228"/>
    </location>
</feature>
<evidence type="ECO:0000256" key="6">
    <source>
        <dbReference type="SAM" id="MobiDB-lite"/>
    </source>
</evidence>
<feature type="transmembrane region" description="Helical" evidence="7">
    <location>
        <begin position="407"/>
        <end position="427"/>
    </location>
</feature>
<evidence type="ECO:0000313" key="8">
    <source>
        <dbReference type="Proteomes" id="UP000694843"/>
    </source>
</evidence>
<feature type="transmembrane region" description="Helical" evidence="7">
    <location>
        <begin position="341"/>
        <end position="357"/>
    </location>
</feature>
<feature type="transmembrane region" description="Helical" evidence="7">
    <location>
        <begin position="269"/>
        <end position="288"/>
    </location>
</feature>
<accession>A0A8B7NIJ6</accession>
<dbReference type="PANTHER" id="PTHR10383:SF9">
    <property type="entry name" value="SERINE INCORPORATOR, ISOFORM F"/>
    <property type="match status" value="1"/>
</dbReference>
<evidence type="ECO:0000256" key="7">
    <source>
        <dbReference type="SAM" id="Phobius"/>
    </source>
</evidence>
<dbReference type="RefSeq" id="XP_018013463.1">
    <property type="nucleotide sequence ID" value="XM_018157974.2"/>
</dbReference>
<feature type="transmembrane region" description="Helical" evidence="7">
    <location>
        <begin position="132"/>
        <end position="154"/>
    </location>
</feature>
<protein>
    <submittedName>
        <fullName evidence="9">Probable serine incorporator isoform X1</fullName>
    </submittedName>
</protein>
<reference evidence="9" key="1">
    <citation type="submission" date="2025-08" db="UniProtKB">
        <authorList>
            <consortium name="RefSeq"/>
        </authorList>
    </citation>
    <scope>IDENTIFICATION</scope>
    <source>
        <tissue evidence="9">Whole organism</tissue>
    </source>
</reference>
<feature type="transmembrane region" description="Helical" evidence="7">
    <location>
        <begin position="447"/>
        <end position="467"/>
    </location>
</feature>
<feature type="transmembrane region" description="Helical" evidence="7">
    <location>
        <begin position="160"/>
        <end position="181"/>
    </location>
</feature>
<comment type="subcellular location">
    <subcellularLocation>
        <location evidence="1">Membrane</location>
        <topology evidence="1">Multi-pass membrane protein</topology>
    </subcellularLocation>
</comment>
<evidence type="ECO:0000256" key="2">
    <source>
        <dbReference type="ARBA" id="ARBA00006665"/>
    </source>
</evidence>
<keyword evidence="4 7" id="KW-1133">Transmembrane helix</keyword>
<feature type="transmembrane region" description="Helical" evidence="7">
    <location>
        <begin position="40"/>
        <end position="58"/>
    </location>
</feature>
<dbReference type="OMA" id="DKHCNPL"/>
<evidence type="ECO:0000256" key="1">
    <source>
        <dbReference type="ARBA" id="ARBA00004141"/>
    </source>
</evidence>